<organism evidence="3 4">
    <name type="scientific">Coniophora puteana (strain RWD-64-598)</name>
    <name type="common">Brown rot fungus</name>
    <dbReference type="NCBI Taxonomy" id="741705"/>
    <lineage>
        <taxon>Eukaryota</taxon>
        <taxon>Fungi</taxon>
        <taxon>Dikarya</taxon>
        <taxon>Basidiomycota</taxon>
        <taxon>Agaricomycotina</taxon>
        <taxon>Agaricomycetes</taxon>
        <taxon>Agaricomycetidae</taxon>
        <taxon>Boletales</taxon>
        <taxon>Coniophorineae</taxon>
        <taxon>Coniophoraceae</taxon>
        <taxon>Coniophora</taxon>
    </lineage>
</organism>
<dbReference type="Gene3D" id="2.130.10.10">
    <property type="entry name" value="YVTN repeat-like/Quinoprotein amine dehydrogenase"/>
    <property type="match status" value="1"/>
</dbReference>
<name>A0A5M3MLK3_CONPW</name>
<dbReference type="KEGG" id="cput:CONPUDRAFT_166308"/>
<dbReference type="SUPFAM" id="SSF69322">
    <property type="entry name" value="Tricorn protease domain 2"/>
    <property type="match status" value="1"/>
</dbReference>
<dbReference type="AlphaFoldDB" id="A0A5M3MLK3"/>
<evidence type="ECO:0000256" key="1">
    <source>
        <dbReference type="ARBA" id="ARBA00022737"/>
    </source>
</evidence>
<dbReference type="SUPFAM" id="SSF52540">
    <property type="entry name" value="P-loop containing nucleoside triphosphate hydrolases"/>
    <property type="match status" value="1"/>
</dbReference>
<sequence length="1052" mass="118297">MNPADKDEIWRRLANEKARGAEYDSNERRPFSECLPGTRIELLNTLDDALSQEEPSHVWLFGGPGSGKSSVAHAIAERLRAKDQLAATFFFSRKHVSRSNADHVLPAIAYQVGLIHHRAKEAIVKAIRDDPELLSPEKSRRTQFDSLVATPLRELQLVWKTKRAMIFDAADEGVTGNAARLKDLVCMFAELVRDSTVPISAILFTSRPLPSLESLATHANLSNITIPLRIESFDASRDVEIFLRHSFRDIYEMRDIEFVHTWPWPPEFILAALLSQVRGQFIVAATISRLVCDASDPNSAINVVSSLYSGNVTMLDLDLGNIDTVYRYILSDCELHTRRTAVECLSDIIALAEPLSLLDVCKLRAEDVRKCITHLSAVMQIPSLDSSATVQIYHTSLRDYLWDSTRSREHHVDPAESHRRLVSSCLRLMQRELKKDICGLGDPSKLHSEIEDFERRRDTSISGALRYACLYWAYHLERGGQDVEIQTLVLYFLQKQLLFFLEASSIMGCLHPAAACLLDARLVILGWRAFDGQTVALQLLYDGWRLLLQFFEPIRDSALHVYESALPLCPLNTQLRTHYQEICLEVVMSVDSGLDTEWDAVIRTHKYDSLTAFTISPDGRRLATLSKTELRLWDTVTGAFVASPGPMLVPTEVRFSHDGSMLACRYWNGRLCLWYPHTNSVVELLAEQYSSTQHWTYTVSQDHCALAPDDSLIASGIIESELSPTTLQVPLYCRPEGKSLLIYLASRRAESEIWQVRGRFVFPNPEVTQLAVSRDGFVMIITNETIDILDSISLTICRHLAMELPLFGFGYWHCFNYSGDALLHIDGLKWSPENSILSTLLDHDSGGRNNPTLQVVEDAQPLSFYLGDGGTMVGAVLGDYIYTRHRQVHRFSWSGHAHFLSSFNAWRGQEIHIIDLSMLLDAPSVTPHPNTPHNNAMQTVGSFEAFHLLCSRPDKKEAILAGLDSTQPAILHTTVLLNGWKVTILTGAIFGAPEKISVSYNMDMLSHFDDKTGIIHIYDLETHQVFNVALEKLLIKTSFDLVLEKRSIGGSG</sequence>
<dbReference type="Gene3D" id="3.40.50.300">
    <property type="entry name" value="P-loop containing nucleotide triphosphate hydrolases"/>
    <property type="match status" value="1"/>
</dbReference>
<protein>
    <recommendedName>
        <fullName evidence="2">Nephrocystin 3-like N-terminal domain-containing protein</fullName>
    </recommendedName>
</protein>
<dbReference type="Proteomes" id="UP000053558">
    <property type="component" value="Unassembled WGS sequence"/>
</dbReference>
<dbReference type="InterPro" id="IPR056884">
    <property type="entry name" value="NPHP3-like_N"/>
</dbReference>
<accession>A0A5M3MLK3</accession>
<feature type="domain" description="Nephrocystin 3-like N-terminal" evidence="2">
    <location>
        <begin position="50"/>
        <end position="207"/>
    </location>
</feature>
<dbReference type="RefSeq" id="XP_007769946.1">
    <property type="nucleotide sequence ID" value="XM_007771756.1"/>
</dbReference>
<dbReference type="OrthoDB" id="3027122at2759"/>
<dbReference type="InterPro" id="IPR027417">
    <property type="entry name" value="P-loop_NTPase"/>
</dbReference>
<evidence type="ECO:0000259" key="2">
    <source>
        <dbReference type="Pfam" id="PF24883"/>
    </source>
</evidence>
<comment type="caution">
    <text evidence="3">The sequence shown here is derived from an EMBL/GenBank/DDBJ whole genome shotgun (WGS) entry which is preliminary data.</text>
</comment>
<gene>
    <name evidence="3" type="ORF">CONPUDRAFT_166308</name>
</gene>
<evidence type="ECO:0000313" key="3">
    <source>
        <dbReference type="EMBL" id="EIW79555.1"/>
    </source>
</evidence>
<dbReference type="InterPro" id="IPR015943">
    <property type="entry name" value="WD40/YVTN_repeat-like_dom_sf"/>
</dbReference>
<dbReference type="EMBL" id="JH711580">
    <property type="protein sequence ID" value="EIW79555.1"/>
    <property type="molecule type" value="Genomic_DNA"/>
</dbReference>
<keyword evidence="1" id="KW-0677">Repeat</keyword>
<reference evidence="4" key="1">
    <citation type="journal article" date="2012" name="Science">
        <title>The Paleozoic origin of enzymatic lignin decomposition reconstructed from 31 fungal genomes.</title>
        <authorList>
            <person name="Floudas D."/>
            <person name="Binder M."/>
            <person name="Riley R."/>
            <person name="Barry K."/>
            <person name="Blanchette R.A."/>
            <person name="Henrissat B."/>
            <person name="Martinez A.T."/>
            <person name="Otillar R."/>
            <person name="Spatafora J.W."/>
            <person name="Yadav J.S."/>
            <person name="Aerts A."/>
            <person name="Benoit I."/>
            <person name="Boyd A."/>
            <person name="Carlson A."/>
            <person name="Copeland A."/>
            <person name="Coutinho P.M."/>
            <person name="de Vries R.P."/>
            <person name="Ferreira P."/>
            <person name="Findley K."/>
            <person name="Foster B."/>
            <person name="Gaskell J."/>
            <person name="Glotzer D."/>
            <person name="Gorecki P."/>
            <person name="Heitman J."/>
            <person name="Hesse C."/>
            <person name="Hori C."/>
            <person name="Igarashi K."/>
            <person name="Jurgens J.A."/>
            <person name="Kallen N."/>
            <person name="Kersten P."/>
            <person name="Kohler A."/>
            <person name="Kuees U."/>
            <person name="Kumar T.K.A."/>
            <person name="Kuo A."/>
            <person name="LaButti K."/>
            <person name="Larrondo L.F."/>
            <person name="Lindquist E."/>
            <person name="Ling A."/>
            <person name="Lombard V."/>
            <person name="Lucas S."/>
            <person name="Lundell T."/>
            <person name="Martin R."/>
            <person name="McLaughlin D.J."/>
            <person name="Morgenstern I."/>
            <person name="Morin E."/>
            <person name="Murat C."/>
            <person name="Nagy L.G."/>
            <person name="Nolan M."/>
            <person name="Ohm R.A."/>
            <person name="Patyshakuliyeva A."/>
            <person name="Rokas A."/>
            <person name="Ruiz-Duenas F.J."/>
            <person name="Sabat G."/>
            <person name="Salamov A."/>
            <person name="Samejima M."/>
            <person name="Schmutz J."/>
            <person name="Slot J.C."/>
            <person name="St John F."/>
            <person name="Stenlid J."/>
            <person name="Sun H."/>
            <person name="Sun S."/>
            <person name="Syed K."/>
            <person name="Tsang A."/>
            <person name="Wiebenga A."/>
            <person name="Young D."/>
            <person name="Pisabarro A."/>
            <person name="Eastwood D.C."/>
            <person name="Martin F."/>
            <person name="Cullen D."/>
            <person name="Grigoriev I.V."/>
            <person name="Hibbett D.S."/>
        </authorList>
    </citation>
    <scope>NUCLEOTIDE SEQUENCE [LARGE SCALE GENOMIC DNA]</scope>
    <source>
        <strain evidence="4">RWD-64-598 SS2</strain>
    </source>
</reference>
<proteinExistence type="predicted"/>
<dbReference type="GeneID" id="19205514"/>
<keyword evidence="4" id="KW-1185">Reference proteome</keyword>
<dbReference type="Pfam" id="PF24883">
    <property type="entry name" value="NPHP3_N"/>
    <property type="match status" value="1"/>
</dbReference>
<evidence type="ECO:0000313" key="4">
    <source>
        <dbReference type="Proteomes" id="UP000053558"/>
    </source>
</evidence>
<dbReference type="PANTHER" id="PTHR10039">
    <property type="entry name" value="AMELOGENIN"/>
    <property type="match status" value="1"/>
</dbReference>
<dbReference type="PANTHER" id="PTHR10039:SF17">
    <property type="entry name" value="FUNGAL STAND N-TERMINAL GOODBYE DOMAIN-CONTAINING PROTEIN-RELATED"/>
    <property type="match status" value="1"/>
</dbReference>